<dbReference type="Gene3D" id="3.30.1310.10">
    <property type="entry name" value="Nucleoid-associated protein YbaB-like domain"/>
    <property type="match status" value="1"/>
</dbReference>
<evidence type="ECO:0008006" key="5">
    <source>
        <dbReference type="Google" id="ProtNLM"/>
    </source>
</evidence>
<gene>
    <name evidence="3" type="ORF">CA984_28035</name>
</gene>
<evidence type="ECO:0000313" key="4">
    <source>
        <dbReference type="Proteomes" id="UP000194761"/>
    </source>
</evidence>
<protein>
    <recommendedName>
        <fullName evidence="5">YbaB/EbfC family DNA-binding protein</fullName>
    </recommendedName>
</protein>
<feature type="compositionally biased region" description="Basic and acidic residues" evidence="2">
    <location>
        <begin position="176"/>
        <end position="190"/>
    </location>
</feature>
<organism evidence="3 4">
    <name type="scientific">Streptosporangium minutum</name>
    <dbReference type="NCBI Taxonomy" id="569862"/>
    <lineage>
        <taxon>Bacteria</taxon>
        <taxon>Bacillati</taxon>
        <taxon>Actinomycetota</taxon>
        <taxon>Actinomycetes</taxon>
        <taxon>Streptosporangiales</taxon>
        <taxon>Streptosporangiaceae</taxon>
        <taxon>Streptosporangium</taxon>
    </lineage>
</organism>
<feature type="compositionally biased region" description="Basic and acidic residues" evidence="2">
    <location>
        <begin position="40"/>
        <end position="53"/>
    </location>
</feature>
<keyword evidence="4" id="KW-1185">Reference proteome</keyword>
<feature type="compositionally biased region" description="Basic and acidic residues" evidence="2">
    <location>
        <begin position="1"/>
        <end position="22"/>
    </location>
</feature>
<dbReference type="EMBL" id="NGFP01000153">
    <property type="protein sequence ID" value="OUC92955.1"/>
    <property type="molecule type" value="Genomic_DNA"/>
</dbReference>
<feature type="region of interest" description="Disordered" evidence="2">
    <location>
        <begin position="1"/>
        <end position="160"/>
    </location>
</feature>
<keyword evidence="1" id="KW-0175">Coiled coil</keyword>
<dbReference type="InterPro" id="IPR004401">
    <property type="entry name" value="YbaB/EbfC"/>
</dbReference>
<dbReference type="InterPro" id="IPR036894">
    <property type="entry name" value="YbaB-like_sf"/>
</dbReference>
<sequence>MGGGGDRGDRGCQRARDGRHLQQLDLSPLAPRHRRQKLPGRPEDQGQGRLDRRGPRRVRRRRPEIPGGTGEPARLHQEHRRHRGRARRLLSRLLGGDRPARRAPARPLRDRRPHARDALRELGRPQSADARPPGQQDDRRLDRRPRQDHRQRGQQQHVSLLLRQGVDAVVQPGAHRSGEGRFHPGPDQDQRPAALPDAAAPAARTGAPPSRVRNIRVAVPQEGTPGALQVTNFNPDHLRLESLEDLEEVVRQSEEALTRLGGVHSELAAVTGEGSGADGLARAVVDGVGRIQRITFEPRITRLDSHLIAEAATEAVRAAQEDAQRQNEELLRAATGGEPLTLDMDQARRQFEEIGEDLVRALRDLGDKA</sequence>
<evidence type="ECO:0000313" key="3">
    <source>
        <dbReference type="EMBL" id="OUC92955.1"/>
    </source>
</evidence>
<reference evidence="3 4" key="1">
    <citation type="submission" date="2017-05" db="EMBL/GenBank/DDBJ databases">
        <title>Biotechnological potential of actinobacteria isolated from South African environments.</title>
        <authorList>
            <person name="Le Roes-Hill M."/>
            <person name="Prins A."/>
            <person name="Durrell K.A."/>
        </authorList>
    </citation>
    <scope>NUCLEOTIDE SEQUENCE [LARGE SCALE GENOMIC DNA]</scope>
    <source>
        <strain evidence="3">M26</strain>
    </source>
</reference>
<evidence type="ECO:0000256" key="2">
    <source>
        <dbReference type="SAM" id="MobiDB-lite"/>
    </source>
</evidence>
<feature type="compositionally biased region" description="Low complexity" evidence="2">
    <location>
        <begin position="192"/>
        <end position="209"/>
    </location>
</feature>
<dbReference type="Proteomes" id="UP000194761">
    <property type="component" value="Unassembled WGS sequence"/>
</dbReference>
<feature type="coiled-coil region" evidence="1">
    <location>
        <begin position="309"/>
        <end position="364"/>
    </location>
</feature>
<proteinExistence type="predicted"/>
<feature type="compositionally biased region" description="Basic and acidic residues" evidence="2">
    <location>
        <begin position="136"/>
        <end position="151"/>
    </location>
</feature>
<feature type="compositionally biased region" description="Basic and acidic residues" evidence="2">
    <location>
        <begin position="107"/>
        <end position="123"/>
    </location>
</feature>
<feature type="region of interest" description="Disordered" evidence="2">
    <location>
        <begin position="173"/>
        <end position="212"/>
    </location>
</feature>
<feature type="compositionally biased region" description="Basic residues" evidence="2">
    <location>
        <begin position="77"/>
        <end position="90"/>
    </location>
</feature>
<dbReference type="Pfam" id="PF02575">
    <property type="entry name" value="YbaB_DNA_bd"/>
    <property type="match status" value="1"/>
</dbReference>
<dbReference type="SUPFAM" id="SSF82607">
    <property type="entry name" value="YbaB-like"/>
    <property type="match status" value="1"/>
</dbReference>
<evidence type="ECO:0000256" key="1">
    <source>
        <dbReference type="SAM" id="Coils"/>
    </source>
</evidence>
<name>A0A243RDZ3_9ACTN</name>
<dbReference type="GO" id="GO:0003677">
    <property type="term" value="F:DNA binding"/>
    <property type="evidence" value="ECO:0007669"/>
    <property type="project" value="InterPro"/>
</dbReference>
<comment type="caution">
    <text evidence="3">The sequence shown here is derived from an EMBL/GenBank/DDBJ whole genome shotgun (WGS) entry which is preliminary data.</text>
</comment>
<accession>A0A243RDZ3</accession>
<dbReference type="AlphaFoldDB" id="A0A243RDZ3"/>